<reference evidence="1 2" key="1">
    <citation type="submission" date="2024-09" db="EMBL/GenBank/DDBJ databases">
        <title>Molecular characterization of Carbapenemase-producing Enterobacter cloacae Complex from Infections in Argentina.</title>
        <authorList>
            <person name="De Mendieta J.M."/>
            <person name="Gomez S."/>
        </authorList>
    </citation>
    <scope>NUCLEOTIDE SEQUENCE [LARGE SCALE GENOMIC DNA]</scope>
    <source>
        <strain evidence="1 2">M23267</strain>
    </source>
</reference>
<evidence type="ECO:0000313" key="2">
    <source>
        <dbReference type="Proteomes" id="UP001577381"/>
    </source>
</evidence>
<dbReference type="RefSeq" id="WP_375148744.1">
    <property type="nucleotide sequence ID" value="NZ_JBHGSI010000002.1"/>
</dbReference>
<protein>
    <recommendedName>
        <fullName evidence="3">DUF551 domain-containing protein</fullName>
    </recommendedName>
</protein>
<accession>A0ABV5A092</accession>
<dbReference type="EMBL" id="JBHGSI010000002">
    <property type="protein sequence ID" value="MFB4719096.1"/>
    <property type="molecule type" value="Genomic_DNA"/>
</dbReference>
<evidence type="ECO:0000313" key="1">
    <source>
        <dbReference type="EMBL" id="MFB4719096.1"/>
    </source>
</evidence>
<comment type="caution">
    <text evidence="1">The sequence shown here is derived from an EMBL/GenBank/DDBJ whole genome shotgun (WGS) entry which is preliminary data.</text>
</comment>
<dbReference type="Proteomes" id="UP001577381">
    <property type="component" value="Unassembled WGS sequence"/>
</dbReference>
<keyword evidence="2" id="KW-1185">Reference proteome</keyword>
<sequence>MSTITKEQAKDLRNAFQCWQQDYDPVEDKEQYDMFGLGMVAMDALLASLEADPVAWLWSNRKHPSEVTLVRPEDDEKAEAAQWSGWSYKALYAAPPAPVSVPD</sequence>
<organism evidence="1 2">
    <name type="scientific">Enterobacter chuandaensis</name>
    <dbReference type="NCBI Taxonomy" id="2497875"/>
    <lineage>
        <taxon>Bacteria</taxon>
        <taxon>Pseudomonadati</taxon>
        <taxon>Pseudomonadota</taxon>
        <taxon>Gammaproteobacteria</taxon>
        <taxon>Enterobacterales</taxon>
        <taxon>Enterobacteriaceae</taxon>
        <taxon>Enterobacter</taxon>
        <taxon>Enterobacter cloacae complex</taxon>
    </lineage>
</organism>
<evidence type="ECO:0008006" key="3">
    <source>
        <dbReference type="Google" id="ProtNLM"/>
    </source>
</evidence>
<proteinExistence type="predicted"/>
<name>A0ABV5A092_9ENTR</name>
<gene>
    <name evidence="1" type="ORF">ACE3KR_09385</name>
</gene>